<dbReference type="EMBL" id="JAAMPC010000013">
    <property type="protein sequence ID" value="KAG2270413.1"/>
    <property type="molecule type" value="Genomic_DNA"/>
</dbReference>
<dbReference type="OrthoDB" id="10616556at2759"/>
<keyword evidence="2" id="KW-1185">Reference proteome</keyword>
<accession>A0A8X7QIK0</accession>
<reference evidence="1 2" key="1">
    <citation type="submission" date="2020-02" db="EMBL/GenBank/DDBJ databases">
        <authorList>
            <person name="Ma Q."/>
            <person name="Huang Y."/>
            <person name="Song X."/>
            <person name="Pei D."/>
        </authorList>
    </citation>
    <scope>NUCLEOTIDE SEQUENCE [LARGE SCALE GENOMIC DNA]</scope>
    <source>
        <strain evidence="1">Sxm20200214</strain>
        <tissue evidence="1">Leaf</tissue>
    </source>
</reference>
<sequence length="99" mass="11063">MSMPSKSVQRPLLWRGATSQFLDEADLPQALPEGVLPFYGSSPRRLSSVLNTVARTSLLDGPLKQLNKGGSRIAPFIVKRDANNHSRDNNDEIMWHNFT</sequence>
<evidence type="ECO:0000313" key="2">
    <source>
        <dbReference type="Proteomes" id="UP000886595"/>
    </source>
</evidence>
<protein>
    <submittedName>
        <fullName evidence="1">Uncharacterized protein</fullName>
    </submittedName>
</protein>
<gene>
    <name evidence="1" type="ORF">Bca52824_064968</name>
</gene>
<proteinExistence type="predicted"/>
<name>A0A8X7QIK0_BRACI</name>
<comment type="caution">
    <text evidence="1">The sequence shown here is derived from an EMBL/GenBank/DDBJ whole genome shotgun (WGS) entry which is preliminary data.</text>
</comment>
<dbReference type="Proteomes" id="UP000886595">
    <property type="component" value="Unassembled WGS sequence"/>
</dbReference>
<dbReference type="AlphaFoldDB" id="A0A8X7QIK0"/>
<evidence type="ECO:0000313" key="1">
    <source>
        <dbReference type="EMBL" id="KAG2270413.1"/>
    </source>
</evidence>
<organism evidence="1 2">
    <name type="scientific">Brassica carinata</name>
    <name type="common">Ethiopian mustard</name>
    <name type="synonym">Abyssinian cabbage</name>
    <dbReference type="NCBI Taxonomy" id="52824"/>
    <lineage>
        <taxon>Eukaryota</taxon>
        <taxon>Viridiplantae</taxon>
        <taxon>Streptophyta</taxon>
        <taxon>Embryophyta</taxon>
        <taxon>Tracheophyta</taxon>
        <taxon>Spermatophyta</taxon>
        <taxon>Magnoliopsida</taxon>
        <taxon>eudicotyledons</taxon>
        <taxon>Gunneridae</taxon>
        <taxon>Pentapetalae</taxon>
        <taxon>rosids</taxon>
        <taxon>malvids</taxon>
        <taxon>Brassicales</taxon>
        <taxon>Brassicaceae</taxon>
        <taxon>Brassiceae</taxon>
        <taxon>Brassica</taxon>
    </lineage>
</organism>